<sequence>MRIFLDISAFLTIESIVDARLHHTPLLAFCFSGGWTVEGLSILLNRGANVHARNKFGETCLALCVSRLIVDTYSAAEKLAETRAVLRSLIRRGADVFALDDSELSVSEEAYYNNDEGTSAPGDLWDVVLADCGFDVAWFRMKYGIRRYGYGYTRQMFEDLWKGQEHLCPYYYDDEEAPDTDEDSAEWITTDEELDDTNDDDSSDDSDTEGGAYWKDKGDDI</sequence>
<reference evidence="2" key="1">
    <citation type="journal article" date="2023" name="Mol. Phylogenet. Evol.">
        <title>Genome-scale phylogeny and comparative genomics of the fungal order Sordariales.</title>
        <authorList>
            <person name="Hensen N."/>
            <person name="Bonometti L."/>
            <person name="Westerberg I."/>
            <person name="Brannstrom I.O."/>
            <person name="Guillou S."/>
            <person name="Cros-Aarteil S."/>
            <person name="Calhoun S."/>
            <person name="Haridas S."/>
            <person name="Kuo A."/>
            <person name="Mondo S."/>
            <person name="Pangilinan J."/>
            <person name="Riley R."/>
            <person name="LaButti K."/>
            <person name="Andreopoulos B."/>
            <person name="Lipzen A."/>
            <person name="Chen C."/>
            <person name="Yan M."/>
            <person name="Daum C."/>
            <person name="Ng V."/>
            <person name="Clum A."/>
            <person name="Steindorff A."/>
            <person name="Ohm R.A."/>
            <person name="Martin F."/>
            <person name="Silar P."/>
            <person name="Natvig D.O."/>
            <person name="Lalanne C."/>
            <person name="Gautier V."/>
            <person name="Ament-Velasquez S.L."/>
            <person name="Kruys A."/>
            <person name="Hutchinson M.I."/>
            <person name="Powell A.J."/>
            <person name="Barry K."/>
            <person name="Miller A.N."/>
            <person name="Grigoriev I.V."/>
            <person name="Debuchy R."/>
            <person name="Gladieux P."/>
            <person name="Hiltunen Thoren M."/>
            <person name="Johannesson H."/>
        </authorList>
    </citation>
    <scope>NUCLEOTIDE SEQUENCE</scope>
    <source>
        <strain evidence="2">PSN293</strain>
    </source>
</reference>
<dbReference type="SUPFAM" id="SSF48403">
    <property type="entry name" value="Ankyrin repeat"/>
    <property type="match status" value="1"/>
</dbReference>
<dbReference type="Gene3D" id="1.25.40.20">
    <property type="entry name" value="Ankyrin repeat-containing domain"/>
    <property type="match status" value="1"/>
</dbReference>
<dbReference type="Proteomes" id="UP001301769">
    <property type="component" value="Unassembled WGS sequence"/>
</dbReference>
<name>A0AAN6XZ15_9PEZI</name>
<dbReference type="EMBL" id="MU858201">
    <property type="protein sequence ID" value="KAK4209553.1"/>
    <property type="molecule type" value="Genomic_DNA"/>
</dbReference>
<protein>
    <submittedName>
        <fullName evidence="2">Uncharacterized protein</fullName>
    </submittedName>
</protein>
<keyword evidence="3" id="KW-1185">Reference proteome</keyword>
<proteinExistence type="predicted"/>
<evidence type="ECO:0000256" key="1">
    <source>
        <dbReference type="SAM" id="MobiDB-lite"/>
    </source>
</evidence>
<evidence type="ECO:0000313" key="3">
    <source>
        <dbReference type="Proteomes" id="UP001301769"/>
    </source>
</evidence>
<reference evidence="2" key="2">
    <citation type="submission" date="2023-05" db="EMBL/GenBank/DDBJ databases">
        <authorList>
            <consortium name="Lawrence Berkeley National Laboratory"/>
            <person name="Steindorff A."/>
            <person name="Hensen N."/>
            <person name="Bonometti L."/>
            <person name="Westerberg I."/>
            <person name="Brannstrom I.O."/>
            <person name="Guillou S."/>
            <person name="Cros-Aarteil S."/>
            <person name="Calhoun S."/>
            <person name="Haridas S."/>
            <person name="Kuo A."/>
            <person name="Mondo S."/>
            <person name="Pangilinan J."/>
            <person name="Riley R."/>
            <person name="Labutti K."/>
            <person name="Andreopoulos B."/>
            <person name="Lipzen A."/>
            <person name="Chen C."/>
            <person name="Yanf M."/>
            <person name="Daum C."/>
            <person name="Ng V."/>
            <person name="Clum A."/>
            <person name="Ohm R."/>
            <person name="Martin F."/>
            <person name="Silar P."/>
            <person name="Natvig D."/>
            <person name="Lalanne C."/>
            <person name="Gautier V."/>
            <person name="Ament-Velasquez S.L."/>
            <person name="Kruys A."/>
            <person name="Hutchinson M.I."/>
            <person name="Powell A.J."/>
            <person name="Barry K."/>
            <person name="Miller A.N."/>
            <person name="Grigoriev I.V."/>
            <person name="Debuchy R."/>
            <person name="Gladieux P."/>
            <person name="Thoren M.H."/>
            <person name="Johannesson H."/>
        </authorList>
    </citation>
    <scope>NUCLEOTIDE SEQUENCE</scope>
    <source>
        <strain evidence="2">PSN293</strain>
    </source>
</reference>
<gene>
    <name evidence="2" type="ORF">QBC37DRAFT_430201</name>
</gene>
<evidence type="ECO:0000313" key="2">
    <source>
        <dbReference type="EMBL" id="KAK4209553.1"/>
    </source>
</evidence>
<feature type="region of interest" description="Disordered" evidence="1">
    <location>
        <begin position="173"/>
        <end position="221"/>
    </location>
</feature>
<feature type="compositionally biased region" description="Acidic residues" evidence="1">
    <location>
        <begin position="173"/>
        <end position="208"/>
    </location>
</feature>
<dbReference type="AlphaFoldDB" id="A0AAN6XZ15"/>
<organism evidence="2 3">
    <name type="scientific">Rhypophila decipiens</name>
    <dbReference type="NCBI Taxonomy" id="261697"/>
    <lineage>
        <taxon>Eukaryota</taxon>
        <taxon>Fungi</taxon>
        <taxon>Dikarya</taxon>
        <taxon>Ascomycota</taxon>
        <taxon>Pezizomycotina</taxon>
        <taxon>Sordariomycetes</taxon>
        <taxon>Sordariomycetidae</taxon>
        <taxon>Sordariales</taxon>
        <taxon>Naviculisporaceae</taxon>
        <taxon>Rhypophila</taxon>
    </lineage>
</organism>
<dbReference type="InterPro" id="IPR036770">
    <property type="entry name" value="Ankyrin_rpt-contain_sf"/>
</dbReference>
<accession>A0AAN6XZ15</accession>
<comment type="caution">
    <text evidence="2">The sequence shown here is derived from an EMBL/GenBank/DDBJ whole genome shotgun (WGS) entry which is preliminary data.</text>
</comment>